<evidence type="ECO:0000313" key="2">
    <source>
        <dbReference type="EMBL" id="VDO28275.1"/>
    </source>
</evidence>
<name>A0A0N4W7S3_HAEPC</name>
<evidence type="ECO:0000313" key="4">
    <source>
        <dbReference type="WBParaSite" id="HPLM_0000620601-mRNA-1"/>
    </source>
</evidence>
<proteinExistence type="predicted"/>
<dbReference type="Gene3D" id="1.20.1070.10">
    <property type="entry name" value="Rhodopsin 7-helix transmembrane proteins"/>
    <property type="match status" value="1"/>
</dbReference>
<dbReference type="OrthoDB" id="5792363at2759"/>
<dbReference type="EMBL" id="UZAF01016458">
    <property type="protein sequence ID" value="VDO28275.1"/>
    <property type="molecule type" value="Genomic_DNA"/>
</dbReference>
<organism evidence="4">
    <name type="scientific">Haemonchus placei</name>
    <name type="common">Barber's pole worm</name>
    <dbReference type="NCBI Taxonomy" id="6290"/>
    <lineage>
        <taxon>Eukaryota</taxon>
        <taxon>Metazoa</taxon>
        <taxon>Ecdysozoa</taxon>
        <taxon>Nematoda</taxon>
        <taxon>Chromadorea</taxon>
        <taxon>Rhabditida</taxon>
        <taxon>Rhabditina</taxon>
        <taxon>Rhabditomorpha</taxon>
        <taxon>Strongyloidea</taxon>
        <taxon>Trichostrongylidae</taxon>
        <taxon>Haemonchus</taxon>
    </lineage>
</organism>
<reference evidence="4" key="1">
    <citation type="submission" date="2017-02" db="UniProtKB">
        <authorList>
            <consortium name="WormBaseParasite"/>
        </authorList>
    </citation>
    <scope>IDENTIFICATION</scope>
</reference>
<dbReference type="Proteomes" id="UP000268014">
    <property type="component" value="Unassembled WGS sequence"/>
</dbReference>
<dbReference type="InterPro" id="IPR019428">
    <property type="entry name" value="7TM_GPCR_serpentine_rcpt_Str"/>
</dbReference>
<dbReference type="PANTHER" id="PTHR47758:SF4">
    <property type="entry name" value="SERPENTINE RECEPTOR, CLASS M"/>
    <property type="match status" value="1"/>
</dbReference>
<dbReference type="WBParaSite" id="HPLM_0000620601-mRNA-1">
    <property type="protein sequence ID" value="HPLM_0000620601-mRNA-1"/>
    <property type="gene ID" value="HPLM_0000620601"/>
</dbReference>
<sequence length="196" mass="22215">MGIPPVAAFIGATLFNFSSWPDEETDAAFKDIAHSFNQKTSDSFLVATLEFSEGPETTLLQIVKTFTMKLFIAYFILFLIMSFYLMAACCWRIVKEVNKGTSRKIASLQGQLNRLLIAQVLIPFICIHTPFYVCCLAPLFDIDTGIVADYLPILFAWPSVLDPLMVLGFVKDFREYVFSACKKKQKQNSKVFTRSF</sequence>
<reference evidence="2 3" key="2">
    <citation type="submission" date="2018-11" db="EMBL/GenBank/DDBJ databases">
        <authorList>
            <consortium name="Pathogen Informatics"/>
        </authorList>
    </citation>
    <scope>NUCLEOTIDE SEQUENCE [LARGE SCALE GENOMIC DNA]</scope>
    <source>
        <strain evidence="2 3">MHpl1</strain>
    </source>
</reference>
<keyword evidence="3" id="KW-1185">Reference proteome</keyword>
<accession>A0A0N4W7S3</accession>
<evidence type="ECO:0000256" key="1">
    <source>
        <dbReference type="SAM" id="Phobius"/>
    </source>
</evidence>
<feature type="transmembrane region" description="Helical" evidence="1">
    <location>
        <begin position="71"/>
        <end position="94"/>
    </location>
</feature>
<protein>
    <submittedName>
        <fullName evidence="4">G_PROTEIN_RECEP_F1_2 domain-containing protein</fullName>
    </submittedName>
</protein>
<feature type="transmembrane region" description="Helical" evidence="1">
    <location>
        <begin position="115"/>
        <end position="139"/>
    </location>
</feature>
<evidence type="ECO:0000313" key="3">
    <source>
        <dbReference type="Proteomes" id="UP000268014"/>
    </source>
</evidence>
<keyword evidence="1" id="KW-1133">Transmembrane helix</keyword>
<dbReference type="AlphaFoldDB" id="A0A0N4W7S3"/>
<keyword evidence="1" id="KW-0812">Transmembrane</keyword>
<dbReference type="Pfam" id="PF10326">
    <property type="entry name" value="7TM_GPCR_Str"/>
    <property type="match status" value="1"/>
</dbReference>
<dbReference type="OMA" id="ACCWRIV"/>
<gene>
    <name evidence="2" type="ORF">HPLM_LOCUS6198</name>
</gene>
<dbReference type="PANTHER" id="PTHR47758">
    <property type="entry name" value="SERPENTINE RECEPTOR, CLASS M-RELATED"/>
    <property type="match status" value="1"/>
</dbReference>
<keyword evidence="1" id="KW-0472">Membrane</keyword>
<dbReference type="SUPFAM" id="SSF81321">
    <property type="entry name" value="Family A G protein-coupled receptor-like"/>
    <property type="match status" value="1"/>
</dbReference>
<feature type="transmembrane region" description="Helical" evidence="1">
    <location>
        <begin position="151"/>
        <end position="170"/>
    </location>
</feature>